<dbReference type="PROSITE" id="PS51186">
    <property type="entry name" value="GNAT"/>
    <property type="match status" value="1"/>
</dbReference>
<keyword evidence="2" id="KW-0012">Acyltransferase</keyword>
<dbReference type="CDD" id="cd04301">
    <property type="entry name" value="NAT_SF"/>
    <property type="match status" value="1"/>
</dbReference>
<evidence type="ECO:0000256" key="1">
    <source>
        <dbReference type="ARBA" id="ARBA00022679"/>
    </source>
</evidence>
<protein>
    <submittedName>
        <fullName evidence="4">GNAT family N-acetyltransferase</fullName>
    </submittedName>
</protein>
<gene>
    <name evidence="4" type="ORF">HGP28_14365</name>
</gene>
<dbReference type="EMBL" id="JABAIK010000015">
    <property type="protein sequence ID" value="NLS14075.1"/>
    <property type="molecule type" value="Genomic_DNA"/>
</dbReference>
<reference evidence="4 5" key="1">
    <citation type="submission" date="2020-04" db="EMBL/GenBank/DDBJ databases">
        <title>Vibrio sp. SM6, a novel species isolated from seawater.</title>
        <authorList>
            <person name="Wang X."/>
        </authorList>
    </citation>
    <scope>NUCLEOTIDE SEQUENCE [LARGE SCALE GENOMIC DNA]</scope>
    <source>
        <strain evidence="4 5">SM6</strain>
    </source>
</reference>
<keyword evidence="1 4" id="KW-0808">Transferase</keyword>
<dbReference type="InterPro" id="IPR016181">
    <property type="entry name" value="Acyl_CoA_acyltransferase"/>
</dbReference>
<evidence type="ECO:0000259" key="3">
    <source>
        <dbReference type="PROSITE" id="PS51186"/>
    </source>
</evidence>
<dbReference type="InterPro" id="IPR000182">
    <property type="entry name" value="GNAT_dom"/>
</dbReference>
<evidence type="ECO:0000256" key="2">
    <source>
        <dbReference type="ARBA" id="ARBA00023315"/>
    </source>
</evidence>
<dbReference type="PANTHER" id="PTHR43877">
    <property type="entry name" value="AMINOALKYLPHOSPHONATE N-ACETYLTRANSFERASE-RELATED-RELATED"/>
    <property type="match status" value="1"/>
</dbReference>
<dbReference type="Pfam" id="PF00583">
    <property type="entry name" value="Acetyltransf_1"/>
    <property type="match status" value="1"/>
</dbReference>
<keyword evidence="5" id="KW-1185">Reference proteome</keyword>
<dbReference type="InterPro" id="IPR050832">
    <property type="entry name" value="Bact_Acetyltransf"/>
</dbReference>
<dbReference type="SUPFAM" id="SSF55729">
    <property type="entry name" value="Acyl-CoA N-acyltransferases (Nat)"/>
    <property type="match status" value="1"/>
</dbReference>
<name>A0A7X8TSH2_9VIBR</name>
<evidence type="ECO:0000313" key="4">
    <source>
        <dbReference type="EMBL" id="NLS14075.1"/>
    </source>
</evidence>
<accession>A0A7X8TSH2</accession>
<evidence type="ECO:0000313" key="5">
    <source>
        <dbReference type="Proteomes" id="UP000535589"/>
    </source>
</evidence>
<organism evidence="4 5">
    <name type="scientific">Vibrio agarilyticus</name>
    <dbReference type="NCBI Taxonomy" id="2726741"/>
    <lineage>
        <taxon>Bacteria</taxon>
        <taxon>Pseudomonadati</taxon>
        <taxon>Pseudomonadota</taxon>
        <taxon>Gammaproteobacteria</taxon>
        <taxon>Vibrionales</taxon>
        <taxon>Vibrionaceae</taxon>
        <taxon>Vibrio</taxon>
    </lineage>
</organism>
<proteinExistence type="predicted"/>
<dbReference type="PANTHER" id="PTHR43877:SF5">
    <property type="entry name" value="BLL8307 PROTEIN"/>
    <property type="match status" value="1"/>
</dbReference>
<dbReference type="Gene3D" id="3.40.630.30">
    <property type="match status" value="1"/>
</dbReference>
<dbReference type="GO" id="GO:0016747">
    <property type="term" value="F:acyltransferase activity, transferring groups other than amino-acyl groups"/>
    <property type="evidence" value="ECO:0007669"/>
    <property type="project" value="InterPro"/>
</dbReference>
<dbReference type="RefSeq" id="WP_168837170.1">
    <property type="nucleotide sequence ID" value="NZ_JABAIK010000015.1"/>
</dbReference>
<dbReference type="Proteomes" id="UP000535589">
    <property type="component" value="Unassembled WGS sequence"/>
</dbReference>
<feature type="domain" description="N-acetyltransferase" evidence="3">
    <location>
        <begin position="3"/>
        <end position="151"/>
    </location>
</feature>
<comment type="caution">
    <text evidence="4">The sequence shown here is derived from an EMBL/GenBank/DDBJ whole genome shotgun (WGS) entry which is preliminary data.</text>
</comment>
<sequence length="151" mass="16691">MKIIIDDLSGGDVIQLLEEHLADMYAVSPPESVHALDIVSLKAPEITFFSGWENEQLQGCVALKTLTSDHVELKSMRTTRAARGKGVAKQLLTHALNAAQANGFTTVSLETGAEDYFIPARKLYEKFGFSYCAPFAQYIDDPNSRFMTKCL</sequence>
<dbReference type="AlphaFoldDB" id="A0A7X8TSH2"/>